<evidence type="ECO:0000313" key="2">
    <source>
        <dbReference type="EMBL" id="KCZ83492.1"/>
    </source>
</evidence>
<keyword evidence="3" id="KW-1185">Reference proteome</keyword>
<gene>
    <name evidence="2" type="ORF">HAD_12849</name>
</gene>
<keyword evidence="1" id="KW-0732">Signal</keyword>
<dbReference type="OrthoDB" id="9779797at2"/>
<evidence type="ECO:0000256" key="1">
    <source>
        <dbReference type="SAM" id="SignalP"/>
    </source>
</evidence>
<dbReference type="PATRIC" id="fig|1280949.3.peg.2620"/>
<proteinExistence type="predicted"/>
<name>A0A069E7A1_9PROT</name>
<accession>A0A069E7A1</accession>
<reference evidence="2 3" key="1">
    <citation type="journal article" date="2014" name="Antonie Van Leeuwenhoek">
        <title>Hyphomonas beringensis sp. nov. and Hyphomonas chukchiensis sp. nov., isolated from surface seawater of the Bering Sea and Chukchi Sea.</title>
        <authorList>
            <person name="Li C."/>
            <person name="Lai Q."/>
            <person name="Li G."/>
            <person name="Dong C."/>
            <person name="Wang J."/>
            <person name="Liao Y."/>
            <person name="Shao Z."/>
        </authorList>
    </citation>
    <scope>NUCLEOTIDE SEQUENCE [LARGE SCALE GENOMIC DNA]</scope>
    <source>
        <strain evidence="2 3">MHS-3</strain>
    </source>
</reference>
<dbReference type="PROSITE" id="PS51257">
    <property type="entry name" value="PROKAR_LIPOPROTEIN"/>
    <property type="match status" value="1"/>
</dbReference>
<comment type="caution">
    <text evidence="2">The sequence shown here is derived from an EMBL/GenBank/DDBJ whole genome shotgun (WGS) entry which is preliminary data.</text>
</comment>
<feature type="chain" id="PRO_5001663885" description="DUF2891 domain-containing protein" evidence="1">
    <location>
        <begin position="25"/>
        <end position="382"/>
    </location>
</feature>
<protein>
    <recommendedName>
        <fullName evidence="4">DUF2891 domain-containing protein</fullName>
    </recommendedName>
</protein>
<dbReference type="InterPro" id="IPR021365">
    <property type="entry name" value="DUF2891"/>
</dbReference>
<sequence>MYDRVIAGLVIAAGLAACSPAAQAPEAGMETVTEAAPELPAPREGVVTDRFAKLALSCVHREYPNKISHVMNSDTDVGTPRQLHPAFYGCFDWHSSVHGHWLLVRILNTDPDTPFQDVIIKALSESFTPENITAELAYFQAPDRAAFERPYGQAWFLQLMTELREADFPEAAGWVETLSPLEDLIEGNTSEWLDKLLYPVRIGTHNQTAFAFGLMLDWSDTAMRPAFREKIAAKALEFHKADVNCPLAYEPSGEDFLSPCLMEADLMRRVMETDAYSAWLSTFLPQIPEDGSDTWLTPGEVIDPSDGKLAHLDGVNLSRAWALEGIASALPSDDPRRRALLASAARHKATGIAAVSDEHYAGSHWLASFATYLETRRGIRAE</sequence>
<dbReference type="STRING" id="1280949.HAD_12849"/>
<evidence type="ECO:0000313" key="3">
    <source>
        <dbReference type="Proteomes" id="UP000027446"/>
    </source>
</evidence>
<evidence type="ECO:0008006" key="4">
    <source>
        <dbReference type="Google" id="ProtNLM"/>
    </source>
</evidence>
<dbReference type="AlphaFoldDB" id="A0A069E7A1"/>
<feature type="signal peptide" evidence="1">
    <location>
        <begin position="1"/>
        <end position="24"/>
    </location>
</feature>
<dbReference type="EMBL" id="ARYH01000002">
    <property type="protein sequence ID" value="KCZ83492.1"/>
    <property type="molecule type" value="Genomic_DNA"/>
</dbReference>
<dbReference type="Proteomes" id="UP000027446">
    <property type="component" value="Unassembled WGS sequence"/>
</dbReference>
<organism evidence="2 3">
    <name type="scientific">Hyphomonas adhaerens MHS-3</name>
    <dbReference type="NCBI Taxonomy" id="1280949"/>
    <lineage>
        <taxon>Bacteria</taxon>
        <taxon>Pseudomonadati</taxon>
        <taxon>Pseudomonadota</taxon>
        <taxon>Alphaproteobacteria</taxon>
        <taxon>Hyphomonadales</taxon>
        <taxon>Hyphomonadaceae</taxon>
        <taxon>Hyphomonas</taxon>
    </lineage>
</organism>
<dbReference type="eggNOG" id="ENOG502Z7RS">
    <property type="taxonomic scope" value="Bacteria"/>
</dbReference>
<dbReference type="Pfam" id="PF11199">
    <property type="entry name" value="DUF2891"/>
    <property type="match status" value="1"/>
</dbReference>